<comment type="subcellular location">
    <subcellularLocation>
        <location evidence="1">Cytoplasm</location>
        <location evidence="1">Cytosol</location>
    </subcellularLocation>
</comment>
<keyword evidence="5" id="KW-0378">Hydrolase</keyword>
<dbReference type="OrthoDB" id="17560at2759"/>
<dbReference type="InterPro" id="IPR029058">
    <property type="entry name" value="AB_hydrolase_fold"/>
</dbReference>
<dbReference type="SUPFAM" id="SSF53474">
    <property type="entry name" value="alpha/beta-Hydrolases"/>
    <property type="match status" value="1"/>
</dbReference>
<accession>A0A2I4E9V3</accession>
<organism evidence="6 7">
    <name type="scientific">Juglans regia</name>
    <name type="common">English walnut</name>
    <dbReference type="NCBI Taxonomy" id="51240"/>
    <lineage>
        <taxon>Eukaryota</taxon>
        <taxon>Viridiplantae</taxon>
        <taxon>Streptophyta</taxon>
        <taxon>Embryophyta</taxon>
        <taxon>Tracheophyta</taxon>
        <taxon>Spermatophyta</taxon>
        <taxon>Magnoliopsida</taxon>
        <taxon>eudicotyledons</taxon>
        <taxon>Gunneridae</taxon>
        <taxon>Pentapetalae</taxon>
        <taxon>rosids</taxon>
        <taxon>fabids</taxon>
        <taxon>Fagales</taxon>
        <taxon>Juglandaceae</taxon>
        <taxon>Juglans</taxon>
    </lineage>
</organism>
<dbReference type="RefSeq" id="XP_018816181.1">
    <property type="nucleotide sequence ID" value="XM_018960636.2"/>
</dbReference>
<evidence type="ECO:0000313" key="6">
    <source>
        <dbReference type="Proteomes" id="UP000235220"/>
    </source>
</evidence>
<reference evidence="7" key="1">
    <citation type="submission" date="2025-08" db="UniProtKB">
        <authorList>
            <consortium name="RefSeq"/>
        </authorList>
    </citation>
    <scope>IDENTIFICATION</scope>
    <source>
        <tissue evidence="7">Leaves</tissue>
    </source>
</reference>
<dbReference type="PANTHER" id="PTHR46812:SF1">
    <property type="entry name" value="CARBOXYMETHYLENEBUTENOLIDASE HOMOLOG"/>
    <property type="match status" value="1"/>
</dbReference>
<name>A0A2I4E9V3_JUGRE</name>
<dbReference type="GeneID" id="108987670"/>
<dbReference type="GO" id="GO:0016787">
    <property type="term" value="F:hydrolase activity"/>
    <property type="evidence" value="ECO:0007669"/>
    <property type="project" value="UniProtKB-KW"/>
</dbReference>
<dbReference type="Gramene" id="Jr11_30980_p1">
    <property type="protein sequence ID" value="cds.Jr11_30980_p1"/>
    <property type="gene ID" value="Jr11_30980"/>
</dbReference>
<dbReference type="STRING" id="51240.A0A2I4E9V3"/>
<dbReference type="AlphaFoldDB" id="A0A2I4E9V3"/>
<proteinExistence type="inferred from homology"/>
<comment type="similarity">
    <text evidence="2">Belongs to the dienelactone hydrolase family.</text>
</comment>
<evidence type="ECO:0000256" key="5">
    <source>
        <dbReference type="ARBA" id="ARBA00022801"/>
    </source>
</evidence>
<keyword evidence="4" id="KW-0963">Cytoplasm</keyword>
<evidence type="ECO:0000256" key="1">
    <source>
        <dbReference type="ARBA" id="ARBA00004514"/>
    </source>
</evidence>
<evidence type="ECO:0000256" key="4">
    <source>
        <dbReference type="ARBA" id="ARBA00022490"/>
    </source>
</evidence>
<sequence>MGLASTGAPWFRASMSSGTFSLLSPRSPLSVPISPSRNVCLSSALLSRINNSYTWRRKFFCNCLSCAYWKKSATLDCKASVYVQRRCTQNFRRSVTENRVRKVSCSLLKVEDGINDEACELVSGVELSLGEGADNIQAYLFKAVKNNNGTGILLLSDVFGFEDSSTREFAYRIACNGYNVLVPDLFRGDPWGRDRPKAMFEEWIGGQDPQRVAKDIESSTKWMVDEFVAAGISKKLGIIGFCFGGGRVIEVLARDRGACFGIGVSFYGTRMDPSIASKISVPVLFISGDDDPLCPVNVLRDMEKSIGSGAKVVLFGERGHGFAHRPASPEEDGDAEQAFTTMRNFLYDGLVVNKN</sequence>
<dbReference type="PANTHER" id="PTHR46812">
    <property type="entry name" value="CARBOXYMETHYLENEBUTENOLIDASE HOMOLOG"/>
    <property type="match status" value="1"/>
</dbReference>
<dbReference type="KEGG" id="jre:108987670"/>
<dbReference type="Pfam" id="PF01738">
    <property type="entry name" value="DLH"/>
    <property type="match status" value="1"/>
</dbReference>
<keyword evidence="6" id="KW-1185">Reference proteome</keyword>
<dbReference type="FunCoup" id="A0A2I4E9V3">
    <property type="interactions" value="1470"/>
</dbReference>
<dbReference type="InterPro" id="IPR042946">
    <property type="entry name" value="CMBL"/>
</dbReference>
<protein>
    <recommendedName>
        <fullName evidence="3">Carboxymethylenebutenolidase homolog</fullName>
    </recommendedName>
</protein>
<evidence type="ECO:0000313" key="7">
    <source>
        <dbReference type="RefSeq" id="XP_018816181.1"/>
    </source>
</evidence>
<evidence type="ECO:0000256" key="3">
    <source>
        <dbReference type="ARBA" id="ARBA00014180"/>
    </source>
</evidence>
<evidence type="ECO:0000256" key="2">
    <source>
        <dbReference type="ARBA" id="ARBA00008456"/>
    </source>
</evidence>
<dbReference type="Gene3D" id="3.40.50.1820">
    <property type="entry name" value="alpha/beta hydrolase"/>
    <property type="match status" value="1"/>
</dbReference>
<dbReference type="Proteomes" id="UP000235220">
    <property type="component" value="Chromosome 11"/>
</dbReference>
<dbReference type="GO" id="GO:0005829">
    <property type="term" value="C:cytosol"/>
    <property type="evidence" value="ECO:0007669"/>
    <property type="project" value="UniProtKB-SubCell"/>
</dbReference>
<gene>
    <name evidence="7" type="primary">LOC108987670</name>
</gene>
<dbReference type="InterPro" id="IPR002925">
    <property type="entry name" value="Dienelactn_hydro"/>
</dbReference>